<dbReference type="EMBL" id="JASMQC010000017">
    <property type="protein sequence ID" value="KAK1939002.1"/>
    <property type="molecule type" value="Genomic_DNA"/>
</dbReference>
<sequence>MQDSSEDIEAVVAASTSHDDTASTKRRKNYSVKLKRHQSLRAASRKFGVPRRTSSDWVKEKENILSFKGLEKTLARTTGIPELIPFSTELVTYMKDIRHTDQPLTTTKMAHYIKTEHLHWIAAYTATKAREDAAYESLLRLMRRTPHGLKFLTDHIVHSIEASKTDTLAEARALLKRMRRRELYEFIDEYLLPPGLMSRIPRFTAEELTTQTSLDGVTLDPEDIIVSDGRLNYNFKDRNPVDNVSFYASSDLNNKFHIPKEEVSLLFPEKFEERIIRVYSRNKSTEVHKAIQLLSPSFKEENGRYYLSPSLSDPNVYYFVAVESRRSFLDFILTFICKT</sequence>
<dbReference type="GO" id="GO:0008832">
    <property type="term" value="F:dGTPase activity"/>
    <property type="evidence" value="ECO:0007669"/>
    <property type="project" value="TreeGrafter"/>
</dbReference>
<feature type="region of interest" description="Disordered" evidence="1">
    <location>
        <begin position="1"/>
        <end position="30"/>
    </location>
</feature>
<evidence type="ECO:0000256" key="1">
    <source>
        <dbReference type="SAM" id="MobiDB-lite"/>
    </source>
</evidence>
<protein>
    <submittedName>
        <fullName evidence="2">Deoxynucleoside triphosphate triphosphohydrolase SAMHD1</fullName>
    </submittedName>
</protein>
<dbReference type="SUPFAM" id="SSF109604">
    <property type="entry name" value="HD-domain/PDEase-like"/>
    <property type="match status" value="1"/>
</dbReference>
<gene>
    <name evidence="2" type="ORF">P3T76_009077</name>
</gene>
<accession>A0AAD9GIG6</accession>
<comment type="caution">
    <text evidence="2">The sequence shown here is derived from an EMBL/GenBank/DDBJ whole genome shotgun (WGS) entry which is preliminary data.</text>
</comment>
<evidence type="ECO:0000313" key="3">
    <source>
        <dbReference type="Proteomes" id="UP001259832"/>
    </source>
</evidence>
<dbReference type="Proteomes" id="UP001259832">
    <property type="component" value="Unassembled WGS sequence"/>
</dbReference>
<keyword evidence="3" id="KW-1185">Reference proteome</keyword>
<name>A0AAD9GIG6_9STRA</name>
<proteinExistence type="predicted"/>
<dbReference type="GO" id="GO:0005634">
    <property type="term" value="C:nucleus"/>
    <property type="evidence" value="ECO:0007669"/>
    <property type="project" value="TreeGrafter"/>
</dbReference>
<dbReference type="GO" id="GO:0006203">
    <property type="term" value="P:dGTP catabolic process"/>
    <property type="evidence" value="ECO:0007669"/>
    <property type="project" value="TreeGrafter"/>
</dbReference>
<dbReference type="PANTHER" id="PTHR11373">
    <property type="entry name" value="DEOXYNUCLEOSIDE TRIPHOSPHATE TRIPHOSPHOHYDROLASE"/>
    <property type="match status" value="1"/>
</dbReference>
<organism evidence="2 3">
    <name type="scientific">Phytophthora citrophthora</name>
    <dbReference type="NCBI Taxonomy" id="4793"/>
    <lineage>
        <taxon>Eukaryota</taxon>
        <taxon>Sar</taxon>
        <taxon>Stramenopiles</taxon>
        <taxon>Oomycota</taxon>
        <taxon>Peronosporomycetes</taxon>
        <taxon>Peronosporales</taxon>
        <taxon>Peronosporaceae</taxon>
        <taxon>Phytophthora</taxon>
    </lineage>
</organism>
<dbReference type="PANTHER" id="PTHR11373:SF4">
    <property type="entry name" value="DEOXYNUCLEOSIDE TRIPHOSPHATE TRIPHOSPHOHYDROLASE SAMHD1"/>
    <property type="match status" value="1"/>
</dbReference>
<dbReference type="FunFam" id="3.30.70.2760:FF:000004">
    <property type="entry name" value="HD domain containing protein"/>
    <property type="match status" value="1"/>
</dbReference>
<reference evidence="2" key="1">
    <citation type="submission" date="2023-08" db="EMBL/GenBank/DDBJ databases">
        <title>Reference Genome Resource for the Citrus Pathogen Phytophthora citrophthora.</title>
        <authorList>
            <person name="Moller H."/>
            <person name="Coetzee B."/>
            <person name="Rose L.J."/>
            <person name="Van Niekerk J.M."/>
        </authorList>
    </citation>
    <scope>NUCLEOTIDE SEQUENCE</scope>
    <source>
        <strain evidence="2">STE-U-9442</strain>
    </source>
</reference>
<dbReference type="Gene3D" id="3.30.70.2760">
    <property type="match status" value="1"/>
</dbReference>
<dbReference type="InterPro" id="IPR050135">
    <property type="entry name" value="dGTPase-like"/>
</dbReference>
<dbReference type="AlphaFoldDB" id="A0AAD9GIG6"/>
<evidence type="ECO:0000313" key="2">
    <source>
        <dbReference type="EMBL" id="KAK1939002.1"/>
    </source>
</evidence>